<comment type="subcellular location">
    <subcellularLocation>
        <location evidence="2 9">Cytoplasm</location>
    </subcellularLocation>
</comment>
<dbReference type="NCBIfam" id="TIGR00172">
    <property type="entry name" value="maf"/>
    <property type="match status" value="1"/>
</dbReference>
<dbReference type="KEGG" id="gni:GNIT_0351"/>
<keyword evidence="11" id="KW-1185">Reference proteome</keyword>
<comment type="catalytic activity">
    <reaction evidence="9">
        <text>dTTP + H2O = dTMP + diphosphate + H(+)</text>
        <dbReference type="Rhea" id="RHEA:28534"/>
        <dbReference type="ChEBI" id="CHEBI:15377"/>
        <dbReference type="ChEBI" id="CHEBI:15378"/>
        <dbReference type="ChEBI" id="CHEBI:33019"/>
        <dbReference type="ChEBI" id="CHEBI:37568"/>
        <dbReference type="ChEBI" id="CHEBI:63528"/>
        <dbReference type="EC" id="3.6.1.9"/>
    </reaction>
</comment>
<evidence type="ECO:0000256" key="4">
    <source>
        <dbReference type="ARBA" id="ARBA00022801"/>
    </source>
</evidence>
<protein>
    <recommendedName>
        <fullName evidence="9">dTTP/UTP pyrophosphatase</fullName>
        <shortName evidence="9">dTTPase/UTPase</shortName>
        <ecNumber evidence="9">3.6.1.9</ecNumber>
    </recommendedName>
    <alternativeName>
        <fullName evidence="9">Nucleoside triphosphate pyrophosphatase</fullName>
    </alternativeName>
    <alternativeName>
        <fullName evidence="9">Nucleotide pyrophosphatase</fullName>
        <shortName evidence="9">Nucleotide PPase</shortName>
    </alternativeName>
</protein>
<dbReference type="Gene3D" id="3.90.950.10">
    <property type="match status" value="1"/>
</dbReference>
<comment type="caution">
    <text evidence="9">Lacks conserved residue(s) required for the propagation of feature annotation.</text>
</comment>
<evidence type="ECO:0000313" key="11">
    <source>
        <dbReference type="Proteomes" id="UP000009282"/>
    </source>
</evidence>
<comment type="cofactor">
    <cofactor evidence="1 9">
        <name>a divalent metal cation</name>
        <dbReference type="ChEBI" id="CHEBI:60240"/>
    </cofactor>
</comment>
<keyword evidence="5 9" id="KW-0546">Nucleotide metabolism</keyword>
<comment type="function">
    <text evidence="9">Nucleoside triphosphate pyrophosphatase that hydrolyzes dTTP and UTP. May have a dual role in cell division arrest and in preventing the incorporation of modified nucleotides into cellular nucleic acids.</text>
</comment>
<sequence length="194" mass="21073">MASERDLPRVILASASSRRHELLSHILSNFEVQTADIDETPKSDELPAALVGRLAKSKALAIWHKNPDAIVIGADTIVTLGHEIFGKPKSQNDSIAILKKLSEKRHTVMTGVAIISASKNLSKVVKTEVEFACLSTKQIQNYWQTGEPQDKAGSYAIQGIGGKFVKQITGSYSNVVGLPLVETQLMLAEMGIHE</sequence>
<feature type="site" description="Important for substrate specificity" evidence="9">
    <location>
        <position position="76"/>
    </location>
</feature>
<dbReference type="EMBL" id="CP003060">
    <property type="protein sequence ID" value="AEP28505.1"/>
    <property type="molecule type" value="Genomic_DNA"/>
</dbReference>
<dbReference type="HOGENOM" id="CLU_040416_2_1_6"/>
<dbReference type="Proteomes" id="UP000009282">
    <property type="component" value="Chromosome"/>
</dbReference>
<evidence type="ECO:0000256" key="9">
    <source>
        <dbReference type="HAMAP-Rule" id="MF_00528"/>
    </source>
</evidence>
<gene>
    <name evidence="10" type="primary">maf</name>
    <name evidence="10" type="ordered locus">GNIT_0351</name>
</gene>
<evidence type="ECO:0000313" key="10">
    <source>
        <dbReference type="EMBL" id="AEP28505.1"/>
    </source>
</evidence>
<keyword evidence="3 9" id="KW-0963">Cytoplasm</keyword>
<dbReference type="PIRSF" id="PIRSF006305">
    <property type="entry name" value="Maf"/>
    <property type="match status" value="1"/>
</dbReference>
<feature type="site" description="Important for substrate specificity" evidence="9">
    <location>
        <position position="158"/>
    </location>
</feature>
<dbReference type="Pfam" id="PF02545">
    <property type="entry name" value="Maf"/>
    <property type="match status" value="1"/>
</dbReference>
<comment type="similarity">
    <text evidence="9">Belongs to the Maf family. YhdE subfamily.</text>
</comment>
<dbReference type="PANTHER" id="PTHR43213">
    <property type="entry name" value="BIFUNCTIONAL DTTP/UTP PYROPHOSPHATASE/METHYLTRANSFERASE PROTEIN-RELATED"/>
    <property type="match status" value="1"/>
</dbReference>
<comment type="similarity">
    <text evidence="8">Belongs to the Maf family. YceF subfamily.</text>
</comment>
<dbReference type="PANTHER" id="PTHR43213:SF5">
    <property type="entry name" value="BIFUNCTIONAL DTTP_UTP PYROPHOSPHATASE_METHYLTRANSFERASE PROTEIN-RELATED"/>
    <property type="match status" value="1"/>
</dbReference>
<dbReference type="GO" id="GO:0009117">
    <property type="term" value="P:nucleotide metabolic process"/>
    <property type="evidence" value="ECO:0007669"/>
    <property type="project" value="UniProtKB-KW"/>
</dbReference>
<proteinExistence type="inferred from homology"/>
<dbReference type="OrthoDB" id="9807767at2"/>
<dbReference type="FunFam" id="3.90.950.10:FF:000005">
    <property type="entry name" value="7-methyl-GTP pyrophosphatase"/>
    <property type="match status" value="1"/>
</dbReference>
<feature type="site" description="Important for substrate specificity" evidence="9">
    <location>
        <position position="18"/>
    </location>
</feature>
<comment type="catalytic activity">
    <reaction evidence="6">
        <text>N(7)-methyl-GTP + H2O = N(7)-methyl-GMP + diphosphate + H(+)</text>
        <dbReference type="Rhea" id="RHEA:58744"/>
        <dbReference type="ChEBI" id="CHEBI:15377"/>
        <dbReference type="ChEBI" id="CHEBI:15378"/>
        <dbReference type="ChEBI" id="CHEBI:33019"/>
        <dbReference type="ChEBI" id="CHEBI:58285"/>
        <dbReference type="ChEBI" id="CHEBI:87133"/>
    </reaction>
</comment>
<dbReference type="EC" id="3.6.1.9" evidence="9"/>
<evidence type="ECO:0000256" key="6">
    <source>
        <dbReference type="ARBA" id="ARBA00050213"/>
    </source>
</evidence>
<evidence type="ECO:0000256" key="8">
    <source>
        <dbReference type="ARBA" id="ARBA00060749"/>
    </source>
</evidence>
<dbReference type="GO" id="GO:0036221">
    <property type="term" value="F:UTP diphosphatase activity"/>
    <property type="evidence" value="ECO:0007669"/>
    <property type="project" value="RHEA"/>
</dbReference>
<dbReference type="GO" id="GO:0036218">
    <property type="term" value="F:dTTP diphosphatase activity"/>
    <property type="evidence" value="ECO:0007669"/>
    <property type="project" value="RHEA"/>
</dbReference>
<evidence type="ECO:0000256" key="1">
    <source>
        <dbReference type="ARBA" id="ARBA00001968"/>
    </source>
</evidence>
<evidence type="ECO:0000256" key="5">
    <source>
        <dbReference type="ARBA" id="ARBA00023080"/>
    </source>
</evidence>
<dbReference type="eggNOG" id="COG0424">
    <property type="taxonomic scope" value="Bacteria"/>
</dbReference>
<dbReference type="GO" id="GO:0005737">
    <property type="term" value="C:cytoplasm"/>
    <property type="evidence" value="ECO:0007669"/>
    <property type="project" value="UniProtKB-SubCell"/>
</dbReference>
<comment type="function">
    <text evidence="7">Nucleoside triphosphate pyrophosphatase that hydrolyzes 7-methyl-GTP (m(7)GTP). May have a dual role in cell division arrest and in preventing the incorporation of modified nucleotides into cellular nucleic acids.</text>
</comment>
<evidence type="ECO:0000256" key="3">
    <source>
        <dbReference type="ARBA" id="ARBA00022490"/>
    </source>
</evidence>
<dbReference type="HAMAP" id="MF_00528">
    <property type="entry name" value="Maf"/>
    <property type="match status" value="1"/>
</dbReference>
<reference evidence="10 11" key="1">
    <citation type="journal article" date="2011" name="J. Bacteriol.">
        <title>Complete genome sequence of seawater bacterium Glaciecola nitratireducens FR1064T.</title>
        <authorList>
            <person name="Bian F."/>
            <person name="Qin Q.L."/>
            <person name="Xie B.B."/>
            <person name="Shu Y.L."/>
            <person name="Zhang X.Y."/>
            <person name="Yu Y."/>
            <person name="Chen B."/>
            <person name="Chen X.L."/>
            <person name="Zhou B.C."/>
            <person name="Zhang Y.Z."/>
        </authorList>
    </citation>
    <scope>NUCLEOTIDE SEQUENCE [LARGE SCALE GENOMIC DNA]</scope>
    <source>
        <strain evidence="11">JCM 12485 / KCTC 12276 / FR1064</strain>
    </source>
</reference>
<name>G4QFG1_GLANF</name>
<evidence type="ECO:0000256" key="7">
    <source>
        <dbReference type="ARBA" id="ARBA00053369"/>
    </source>
</evidence>
<dbReference type="AlphaFoldDB" id="G4QFG1"/>
<dbReference type="InterPro" id="IPR003697">
    <property type="entry name" value="Maf-like"/>
</dbReference>
<dbReference type="SUPFAM" id="SSF52972">
    <property type="entry name" value="ITPase-like"/>
    <property type="match status" value="1"/>
</dbReference>
<dbReference type="CDD" id="cd00555">
    <property type="entry name" value="Maf"/>
    <property type="match status" value="1"/>
</dbReference>
<accession>G4QFG1</accession>
<keyword evidence="4 9" id="KW-0378">Hydrolase</keyword>
<organism evidence="10 11">
    <name type="scientific">Glaciecola nitratireducens (strain JCM 12485 / KCTC 12276 / FR1064)</name>
    <dbReference type="NCBI Taxonomy" id="1085623"/>
    <lineage>
        <taxon>Bacteria</taxon>
        <taxon>Pseudomonadati</taxon>
        <taxon>Pseudomonadota</taxon>
        <taxon>Gammaproteobacteria</taxon>
        <taxon>Alteromonadales</taxon>
        <taxon>Alteromonadaceae</taxon>
        <taxon>Brumicola</taxon>
    </lineage>
</organism>
<feature type="active site" description="Proton acceptor" evidence="9">
    <location>
        <position position="75"/>
    </location>
</feature>
<dbReference type="RefSeq" id="WP_014107384.1">
    <property type="nucleotide sequence ID" value="NC_016041.1"/>
</dbReference>
<evidence type="ECO:0000256" key="2">
    <source>
        <dbReference type="ARBA" id="ARBA00004496"/>
    </source>
</evidence>
<dbReference type="STRING" id="1085623.GNIT_0351"/>
<comment type="catalytic activity">
    <reaction evidence="9">
        <text>UTP + H2O = UMP + diphosphate + H(+)</text>
        <dbReference type="Rhea" id="RHEA:29395"/>
        <dbReference type="ChEBI" id="CHEBI:15377"/>
        <dbReference type="ChEBI" id="CHEBI:15378"/>
        <dbReference type="ChEBI" id="CHEBI:33019"/>
        <dbReference type="ChEBI" id="CHEBI:46398"/>
        <dbReference type="ChEBI" id="CHEBI:57865"/>
        <dbReference type="EC" id="3.6.1.9"/>
    </reaction>
</comment>
<dbReference type="InterPro" id="IPR029001">
    <property type="entry name" value="ITPase-like_fam"/>
</dbReference>